<evidence type="ECO:0008006" key="4">
    <source>
        <dbReference type="Google" id="ProtNLM"/>
    </source>
</evidence>
<dbReference type="Proteomes" id="UP001595805">
    <property type="component" value="Unassembled WGS sequence"/>
</dbReference>
<organism evidence="2 3">
    <name type="scientific">Algoriphagus namhaensis</name>
    <dbReference type="NCBI Taxonomy" id="915353"/>
    <lineage>
        <taxon>Bacteria</taxon>
        <taxon>Pseudomonadati</taxon>
        <taxon>Bacteroidota</taxon>
        <taxon>Cytophagia</taxon>
        <taxon>Cytophagales</taxon>
        <taxon>Cyclobacteriaceae</taxon>
        <taxon>Algoriphagus</taxon>
    </lineage>
</organism>
<evidence type="ECO:0000256" key="1">
    <source>
        <dbReference type="SAM" id="Phobius"/>
    </source>
</evidence>
<feature type="transmembrane region" description="Helical" evidence="1">
    <location>
        <begin position="199"/>
        <end position="221"/>
    </location>
</feature>
<reference evidence="3" key="1">
    <citation type="journal article" date="2019" name="Int. J. Syst. Evol. Microbiol.">
        <title>The Global Catalogue of Microorganisms (GCM) 10K type strain sequencing project: providing services to taxonomists for standard genome sequencing and annotation.</title>
        <authorList>
            <consortium name="The Broad Institute Genomics Platform"/>
            <consortium name="The Broad Institute Genome Sequencing Center for Infectious Disease"/>
            <person name="Wu L."/>
            <person name="Ma J."/>
        </authorList>
    </citation>
    <scope>NUCLEOTIDE SEQUENCE [LARGE SCALE GENOMIC DNA]</scope>
    <source>
        <strain evidence="3">CCUG 60523</strain>
    </source>
</reference>
<gene>
    <name evidence="2" type="ORF">ACFOSV_14030</name>
</gene>
<keyword evidence="1" id="KW-0812">Transmembrane</keyword>
<dbReference type="RefSeq" id="WP_377906647.1">
    <property type="nucleotide sequence ID" value="NZ_JBHRZS010000007.1"/>
</dbReference>
<proteinExistence type="predicted"/>
<evidence type="ECO:0000313" key="2">
    <source>
        <dbReference type="EMBL" id="MFC3881307.1"/>
    </source>
</evidence>
<keyword evidence="1" id="KW-1133">Transmembrane helix</keyword>
<feature type="transmembrane region" description="Helical" evidence="1">
    <location>
        <begin position="12"/>
        <end position="36"/>
    </location>
</feature>
<dbReference type="EMBL" id="JBHRZS010000007">
    <property type="protein sequence ID" value="MFC3881307.1"/>
    <property type="molecule type" value="Genomic_DNA"/>
</dbReference>
<comment type="caution">
    <text evidence="2">The sequence shown here is derived from an EMBL/GenBank/DDBJ whole genome shotgun (WGS) entry which is preliminary data.</text>
</comment>
<accession>A0ABV8AWN7</accession>
<evidence type="ECO:0000313" key="3">
    <source>
        <dbReference type="Proteomes" id="UP001595805"/>
    </source>
</evidence>
<keyword evidence="3" id="KW-1185">Reference proteome</keyword>
<sequence>MRKNNQYYIRRTHRFLGVFIGIQFLLWTVSGIYFSWTDIDEIHGDHFREVIAPVTFDQPLFSPSELNFDQGIYSLELRSIAGEPFYWVNENFLFDAKNGVIREAITESEAIEIAKMHIVSDIPVREAILIEQVDSHHEIRDRAMPVWQVQFDHPENLVAYVDYKNGNFERVRHRSWRWFDALWMFHTMDYAGRDNFNNWLLRGFSLFGLATILSGFTLFFVTQKKRL</sequence>
<dbReference type="InterPro" id="IPR005625">
    <property type="entry name" value="PepSY-ass_TM"/>
</dbReference>
<protein>
    <recommendedName>
        <fullName evidence="4">PepSY-associated TM region</fullName>
    </recommendedName>
</protein>
<dbReference type="Pfam" id="PF03929">
    <property type="entry name" value="PepSY_TM"/>
    <property type="match status" value="1"/>
</dbReference>
<keyword evidence="1" id="KW-0472">Membrane</keyword>
<name>A0ABV8AWN7_9BACT</name>